<evidence type="ECO:0000256" key="1">
    <source>
        <dbReference type="SAM" id="Phobius"/>
    </source>
</evidence>
<evidence type="ECO:0000313" key="2">
    <source>
        <dbReference type="EMBL" id="GAH05075.1"/>
    </source>
</evidence>
<protein>
    <submittedName>
        <fullName evidence="2">Uncharacterized protein</fullName>
    </submittedName>
</protein>
<gene>
    <name evidence="2" type="ORF">S01H4_40389</name>
</gene>
<organism evidence="2">
    <name type="scientific">marine sediment metagenome</name>
    <dbReference type="NCBI Taxonomy" id="412755"/>
    <lineage>
        <taxon>unclassified sequences</taxon>
        <taxon>metagenomes</taxon>
        <taxon>ecological metagenomes</taxon>
    </lineage>
</organism>
<reference evidence="2" key="1">
    <citation type="journal article" date="2014" name="Front. Microbiol.">
        <title>High frequency of phylogenetically diverse reductive dehalogenase-homologous genes in deep subseafloor sedimentary metagenomes.</title>
        <authorList>
            <person name="Kawai M."/>
            <person name="Futagami T."/>
            <person name="Toyoda A."/>
            <person name="Takaki Y."/>
            <person name="Nishi S."/>
            <person name="Hori S."/>
            <person name="Arai W."/>
            <person name="Tsubouchi T."/>
            <person name="Morono Y."/>
            <person name="Uchiyama I."/>
            <person name="Ito T."/>
            <person name="Fujiyama A."/>
            <person name="Inagaki F."/>
            <person name="Takami H."/>
        </authorList>
    </citation>
    <scope>NUCLEOTIDE SEQUENCE</scope>
    <source>
        <strain evidence="2">Expedition CK06-06</strain>
    </source>
</reference>
<sequence>MNFKTGLLLRQKVPKDKERITFDTMYEIDDMWIWLFYMIHSKLKLEHSEVWMHGGGPRVTRYEDNFVERWYETYPIEPRFDIIFSRGGFKEYIPVMQANSQAIKLYYGAIYKARFNPKASGDTVDYNIVLADSQSQYDELKQHGYNVIKYMELNMKSAKQKILRRLLKLEFVVAMLLFRFYRRVRMRSILALIAIMVLTAEEVVKMGVFSNGQKKS</sequence>
<keyword evidence="1" id="KW-1133">Transmembrane helix</keyword>
<name>X1D9W3_9ZZZZ</name>
<dbReference type="EMBL" id="BART01021986">
    <property type="protein sequence ID" value="GAH05075.1"/>
    <property type="molecule type" value="Genomic_DNA"/>
</dbReference>
<proteinExistence type="predicted"/>
<keyword evidence="1" id="KW-0812">Transmembrane</keyword>
<comment type="caution">
    <text evidence="2">The sequence shown here is derived from an EMBL/GenBank/DDBJ whole genome shotgun (WGS) entry which is preliminary data.</text>
</comment>
<feature type="transmembrane region" description="Helical" evidence="1">
    <location>
        <begin position="188"/>
        <end position="208"/>
    </location>
</feature>
<dbReference type="AlphaFoldDB" id="X1D9W3"/>
<accession>X1D9W3</accession>
<keyword evidence="1" id="KW-0472">Membrane</keyword>